<evidence type="ECO:0000256" key="16">
    <source>
        <dbReference type="ARBA" id="ARBA00057936"/>
    </source>
</evidence>
<dbReference type="FunFam" id="3.40.50.720:FF:000264">
    <property type="entry name" value="4-hydroxy-tetrahydrodipicolinate reductase 2 chloroplastic"/>
    <property type="match status" value="1"/>
</dbReference>
<evidence type="ECO:0000256" key="10">
    <source>
        <dbReference type="ARBA" id="ARBA00023027"/>
    </source>
</evidence>
<dbReference type="AlphaFoldDB" id="A0A2P2JWW6"/>
<keyword evidence="7" id="KW-0220">Diaminopimelate biosynthesis</keyword>
<dbReference type="Pfam" id="PF01113">
    <property type="entry name" value="DapB_N"/>
    <property type="match status" value="1"/>
</dbReference>
<evidence type="ECO:0000256" key="11">
    <source>
        <dbReference type="ARBA" id="ARBA00023154"/>
    </source>
</evidence>
<evidence type="ECO:0000256" key="6">
    <source>
        <dbReference type="ARBA" id="ARBA00022857"/>
    </source>
</evidence>
<dbReference type="EMBL" id="GGEC01017453">
    <property type="protein sequence ID" value="MBW97936.1"/>
    <property type="molecule type" value="Transcribed_RNA"/>
</dbReference>
<dbReference type="GO" id="GO:0009570">
    <property type="term" value="C:chloroplast stroma"/>
    <property type="evidence" value="ECO:0007669"/>
    <property type="project" value="TreeGrafter"/>
</dbReference>
<accession>A0A2P2JWW6</accession>
<dbReference type="Pfam" id="PF05173">
    <property type="entry name" value="DapB_C"/>
    <property type="match status" value="1"/>
</dbReference>
<evidence type="ECO:0000259" key="18">
    <source>
        <dbReference type="Pfam" id="PF05173"/>
    </source>
</evidence>
<dbReference type="SUPFAM" id="SSF51735">
    <property type="entry name" value="NAD(P)-binding Rossmann-fold domains"/>
    <property type="match status" value="1"/>
</dbReference>
<dbReference type="InterPro" id="IPR022663">
    <property type="entry name" value="DapB_C"/>
</dbReference>
<feature type="domain" description="Dihydrodipicolinate reductase N-terminal" evidence="17">
    <location>
        <begin position="51"/>
        <end position="175"/>
    </location>
</feature>
<dbReference type="InterPro" id="IPR000846">
    <property type="entry name" value="DapB_N"/>
</dbReference>
<evidence type="ECO:0000256" key="4">
    <source>
        <dbReference type="ARBA" id="ARBA00022605"/>
    </source>
</evidence>
<comment type="function">
    <text evidence="16">Catalyzes the conversion of 4-hydroxy-tetrahydrodipicolinate (HTPA) to tetrahydrodipicolinate.</text>
</comment>
<comment type="subcellular location">
    <subcellularLocation>
        <location evidence="1">Plastid</location>
        <location evidence="1">Chloroplast</location>
    </subcellularLocation>
</comment>
<organism evidence="19">
    <name type="scientific">Rhizophora mucronata</name>
    <name type="common">Asiatic mangrove</name>
    <dbReference type="NCBI Taxonomy" id="61149"/>
    <lineage>
        <taxon>Eukaryota</taxon>
        <taxon>Viridiplantae</taxon>
        <taxon>Streptophyta</taxon>
        <taxon>Embryophyta</taxon>
        <taxon>Tracheophyta</taxon>
        <taxon>Spermatophyta</taxon>
        <taxon>Magnoliopsida</taxon>
        <taxon>eudicotyledons</taxon>
        <taxon>Gunneridae</taxon>
        <taxon>Pentapetalae</taxon>
        <taxon>rosids</taxon>
        <taxon>fabids</taxon>
        <taxon>Malpighiales</taxon>
        <taxon>Rhizophoraceae</taxon>
        <taxon>Rhizophora</taxon>
    </lineage>
</organism>
<dbReference type="InterPro" id="IPR023940">
    <property type="entry name" value="DHDPR_bac"/>
</dbReference>
<evidence type="ECO:0000256" key="9">
    <source>
        <dbReference type="ARBA" id="ARBA00023002"/>
    </source>
</evidence>
<evidence type="ECO:0000256" key="13">
    <source>
        <dbReference type="ARBA" id="ARBA00038983"/>
    </source>
</evidence>
<keyword evidence="10" id="KW-0520">NAD</keyword>
<evidence type="ECO:0000256" key="5">
    <source>
        <dbReference type="ARBA" id="ARBA00022640"/>
    </source>
</evidence>
<dbReference type="InterPro" id="IPR011859">
    <property type="entry name" value="Dihydrodipicolinate_Rdtase_pln"/>
</dbReference>
<keyword evidence="4" id="KW-0028">Amino-acid biosynthesis</keyword>
<evidence type="ECO:0000256" key="2">
    <source>
        <dbReference type="ARBA" id="ARBA00006642"/>
    </source>
</evidence>
<dbReference type="Gene3D" id="3.30.360.10">
    <property type="entry name" value="Dihydrodipicolinate Reductase, domain 2"/>
    <property type="match status" value="1"/>
</dbReference>
<sequence length="325" mass="35473">MEMTGLSKVSLKPPNFSLCSGIRQRRTGSLLRCRTRSTVVKSMSTNNTAAIPIMVNSCNGQMGKAVIRAADSAGLQILPVSIGPAEESGNTVQVFGKKMQMLGPKDRESVLASLFNEHPNLIVVDFTVPAAVNDNADLYCKIGVPFVMGTTGGDRNQLYKTVEDSQVYAVISPQMGKPVVAFLAAMEYMAEKCPGVFSGYSLQVMESHQTGKLDTSGTAKAVISCFQKMGVSFDVDEVQMIRDPKQQLDMVGVPDEYLFGHAFHMYHLSSSDQTVSLEFQHNVCGRSVYAEGAVDAVIFLAKKVESKAEKRIYNMIDILQEGKMR</sequence>
<dbReference type="CDD" id="cd02274">
    <property type="entry name" value="DHDPR_N"/>
    <property type="match status" value="1"/>
</dbReference>
<feature type="domain" description="Dihydrodipicolinate reductase C-terminal" evidence="18">
    <location>
        <begin position="180"/>
        <end position="319"/>
    </location>
</feature>
<protein>
    <recommendedName>
        <fullName evidence="13">4-hydroxy-tetrahydrodipicolinate reductase</fullName>
        <ecNumber evidence="13">1.17.1.8</ecNumber>
    </recommendedName>
</protein>
<dbReference type="PANTHER" id="PTHR20836">
    <property type="entry name" value="DIHYDRODIPICOLINATE REDUCTASE"/>
    <property type="match status" value="1"/>
</dbReference>
<dbReference type="GO" id="GO:0019877">
    <property type="term" value="P:diaminopimelate biosynthetic process"/>
    <property type="evidence" value="ECO:0007669"/>
    <property type="project" value="UniProtKB-KW"/>
</dbReference>
<keyword evidence="6" id="KW-0521">NADP</keyword>
<dbReference type="InterPro" id="IPR036291">
    <property type="entry name" value="NAD(P)-bd_dom_sf"/>
</dbReference>
<reference evidence="19" key="1">
    <citation type="submission" date="2018-02" db="EMBL/GenBank/DDBJ databases">
        <title>Rhizophora mucronata_Transcriptome.</title>
        <authorList>
            <person name="Meera S.P."/>
            <person name="Sreeshan A."/>
            <person name="Augustine A."/>
        </authorList>
    </citation>
    <scope>NUCLEOTIDE SEQUENCE</scope>
    <source>
        <tissue evidence="19">Leaf</tissue>
    </source>
</reference>
<evidence type="ECO:0000256" key="7">
    <source>
        <dbReference type="ARBA" id="ARBA00022915"/>
    </source>
</evidence>
<evidence type="ECO:0000313" key="19">
    <source>
        <dbReference type="EMBL" id="MBW97936.1"/>
    </source>
</evidence>
<keyword evidence="3" id="KW-0150">Chloroplast</keyword>
<name>A0A2P2JWW6_RHIMU</name>
<keyword evidence="8" id="KW-0809">Transit peptide</keyword>
<proteinExistence type="inferred from homology"/>
<comment type="pathway">
    <text evidence="12">Amino-acid biosynthesis; L-lysine biosynthesis via DAP pathway; (S)-tetrahydrodipicolinate from L-aspartate: step 4/4.</text>
</comment>
<dbReference type="FunFam" id="3.30.360.10:FF:000037">
    <property type="entry name" value="4-hydroxy-tetrahydrodipicolinate reductase 2, chloroplastic"/>
    <property type="match status" value="1"/>
</dbReference>
<dbReference type="Gene3D" id="3.40.50.720">
    <property type="entry name" value="NAD(P)-binding Rossmann-like Domain"/>
    <property type="match status" value="1"/>
</dbReference>
<dbReference type="PANTHER" id="PTHR20836:SF0">
    <property type="entry name" value="4-HYDROXY-TETRAHYDRODIPICOLINATE REDUCTASE 1, CHLOROPLASTIC-RELATED"/>
    <property type="match status" value="1"/>
</dbReference>
<comment type="similarity">
    <text evidence="2">Belongs to the DapB family.</text>
</comment>
<dbReference type="GO" id="GO:0008839">
    <property type="term" value="F:4-hydroxy-tetrahydrodipicolinate reductase"/>
    <property type="evidence" value="ECO:0007669"/>
    <property type="project" value="UniProtKB-EC"/>
</dbReference>
<evidence type="ECO:0000259" key="17">
    <source>
        <dbReference type="Pfam" id="PF01113"/>
    </source>
</evidence>
<evidence type="ECO:0000256" key="14">
    <source>
        <dbReference type="ARBA" id="ARBA00049080"/>
    </source>
</evidence>
<evidence type="ECO:0000256" key="3">
    <source>
        <dbReference type="ARBA" id="ARBA00022528"/>
    </source>
</evidence>
<keyword evidence="5" id="KW-0934">Plastid</keyword>
<comment type="catalytic activity">
    <reaction evidence="14">
        <text>(S)-2,3,4,5-tetrahydrodipicolinate + NADP(+) + H2O = (2S,4S)-4-hydroxy-2,3,4,5-tetrahydrodipicolinate + NADPH + H(+)</text>
        <dbReference type="Rhea" id="RHEA:35331"/>
        <dbReference type="ChEBI" id="CHEBI:15377"/>
        <dbReference type="ChEBI" id="CHEBI:15378"/>
        <dbReference type="ChEBI" id="CHEBI:16845"/>
        <dbReference type="ChEBI" id="CHEBI:57783"/>
        <dbReference type="ChEBI" id="CHEBI:58349"/>
        <dbReference type="ChEBI" id="CHEBI:67139"/>
        <dbReference type="EC" id="1.17.1.8"/>
    </reaction>
</comment>
<dbReference type="GO" id="GO:0009089">
    <property type="term" value="P:lysine biosynthetic process via diaminopimelate"/>
    <property type="evidence" value="ECO:0007669"/>
    <property type="project" value="InterPro"/>
</dbReference>
<evidence type="ECO:0000256" key="8">
    <source>
        <dbReference type="ARBA" id="ARBA00022946"/>
    </source>
</evidence>
<keyword evidence="11" id="KW-0457">Lysine biosynthesis</keyword>
<evidence type="ECO:0000256" key="15">
    <source>
        <dbReference type="ARBA" id="ARBA00049396"/>
    </source>
</evidence>
<dbReference type="NCBIfam" id="TIGR02130">
    <property type="entry name" value="dapB_plant"/>
    <property type="match status" value="1"/>
</dbReference>
<comment type="catalytic activity">
    <reaction evidence="15">
        <text>(S)-2,3,4,5-tetrahydrodipicolinate + NAD(+) + H2O = (2S,4S)-4-hydroxy-2,3,4,5-tetrahydrodipicolinate + NADH + H(+)</text>
        <dbReference type="Rhea" id="RHEA:35323"/>
        <dbReference type="ChEBI" id="CHEBI:15377"/>
        <dbReference type="ChEBI" id="CHEBI:15378"/>
        <dbReference type="ChEBI" id="CHEBI:16845"/>
        <dbReference type="ChEBI" id="CHEBI:57540"/>
        <dbReference type="ChEBI" id="CHEBI:57945"/>
        <dbReference type="ChEBI" id="CHEBI:67139"/>
        <dbReference type="EC" id="1.17.1.8"/>
    </reaction>
</comment>
<evidence type="ECO:0000256" key="12">
    <source>
        <dbReference type="ARBA" id="ARBA00037922"/>
    </source>
</evidence>
<dbReference type="EC" id="1.17.1.8" evidence="13"/>
<dbReference type="GO" id="GO:0070402">
    <property type="term" value="F:NADPH binding"/>
    <property type="evidence" value="ECO:0007669"/>
    <property type="project" value="InterPro"/>
</dbReference>
<keyword evidence="9" id="KW-0560">Oxidoreductase</keyword>
<evidence type="ECO:0000256" key="1">
    <source>
        <dbReference type="ARBA" id="ARBA00004229"/>
    </source>
</evidence>